<evidence type="ECO:0000256" key="2">
    <source>
        <dbReference type="ARBA" id="ARBA00010734"/>
    </source>
</evidence>
<dbReference type="SMART" id="SM00386">
    <property type="entry name" value="HAT"/>
    <property type="match status" value="8"/>
</dbReference>
<accession>A0A0K9PD95</accession>
<organism evidence="8 9">
    <name type="scientific">Zostera marina</name>
    <name type="common">Eelgrass</name>
    <dbReference type="NCBI Taxonomy" id="29655"/>
    <lineage>
        <taxon>Eukaryota</taxon>
        <taxon>Viridiplantae</taxon>
        <taxon>Streptophyta</taxon>
        <taxon>Embryophyta</taxon>
        <taxon>Tracheophyta</taxon>
        <taxon>Spermatophyta</taxon>
        <taxon>Magnoliopsida</taxon>
        <taxon>Liliopsida</taxon>
        <taxon>Zosteraceae</taxon>
        <taxon>Zostera</taxon>
    </lineage>
</organism>
<evidence type="ECO:0000256" key="3">
    <source>
        <dbReference type="ARBA" id="ARBA00022552"/>
    </source>
</evidence>
<dbReference type="PANTHER" id="PTHR23271:SF1">
    <property type="entry name" value="U3 SMALL NUCLEOLAR RNA-ASSOCIATED PROTEIN 6 HOMOLOG"/>
    <property type="match status" value="1"/>
</dbReference>
<comment type="similarity">
    <text evidence="2">Belongs to the UTP6 family.</text>
</comment>
<dbReference type="Pfam" id="PF08640">
    <property type="entry name" value="U3_assoc_6"/>
    <property type="match status" value="1"/>
</dbReference>
<dbReference type="InterPro" id="IPR055347">
    <property type="entry name" value="UTP6_N"/>
</dbReference>
<keyword evidence="5" id="KW-0539">Nucleus</keyword>
<evidence type="ECO:0000313" key="8">
    <source>
        <dbReference type="EMBL" id="KMZ67033.1"/>
    </source>
</evidence>
<dbReference type="Pfam" id="PF24892">
    <property type="entry name" value="UTP6_C"/>
    <property type="match status" value="1"/>
</dbReference>
<dbReference type="InterPro" id="IPR056907">
    <property type="entry name" value="UTP6_C"/>
</dbReference>
<name>A0A0K9PD95_ZOSMR</name>
<dbReference type="GO" id="GO:0034388">
    <property type="term" value="C:Pwp2p-containing subcomplex of 90S preribosome"/>
    <property type="evidence" value="ECO:0000318"/>
    <property type="project" value="GO_Central"/>
</dbReference>
<keyword evidence="9" id="KW-1185">Reference proteome</keyword>
<dbReference type="GO" id="GO:0000462">
    <property type="term" value="P:maturation of SSU-rRNA from tricistronic rRNA transcript (SSU-rRNA, 5.8S rRNA, LSU-rRNA)"/>
    <property type="evidence" value="ECO:0000318"/>
    <property type="project" value="GO_Central"/>
</dbReference>
<evidence type="ECO:0000256" key="5">
    <source>
        <dbReference type="ARBA" id="ARBA00023242"/>
    </source>
</evidence>
<feature type="domain" description="U3 small nucleolar RNA-associated protein 6 homolog C-terminal" evidence="7">
    <location>
        <begin position="372"/>
        <end position="666"/>
    </location>
</feature>
<evidence type="ECO:0000256" key="4">
    <source>
        <dbReference type="ARBA" id="ARBA00022737"/>
    </source>
</evidence>
<gene>
    <name evidence="8" type="ORF">ZOSMA_27G00810</name>
</gene>
<sequence>MADVVQYRMERMVDELEDLEKRGLFTHLEISEIVKKRRDFEYRIKRRSPFKQDYIDYIEYEKQVDRLRNLRKREIIRKLKKVRMEEEEEEGVEEDGRKKKKGGKLWKRSVSDSAGVIRILDVYKKATVRYKDDLNIWFKYLEFCREHRHGAMKQALIQALRFNSRVPGLWLYGSAWEFNENLNVSAARALMQSGLRVCSDSEDMWIEYLRMELTYLNKLKARKVALGEDVHTLVRSDGNNKEEMQRWKENNKDLFMPIDEEKDDADELDTLNVSLVKKEDYIWEQGANILRTVFQGATEALPSNMSLRKRFLEILDEINIAHSDELREEVFEDLRMNFGKDEGYWDWLAKYQICRGELKNDSSQENAICKLEEAIKIYEDALERLPSTKMFFLYSKFLLDIIGSHRDSIILHETEATETVSLKFSSLLLNVYKRAECSGYLNGELALQYISLHIQLGNLEEAKKLAIKFCDGSLLQTSNLWGLRISIEMRLLSNQSSSLSTDDFNSLFQLFQSALAKSCLPETESLWLMALKIFSTRKKHFKKLVEDFIIALLKSSCHKSSCFISCAILDQVVQSDGIDKARVLYKRFLALPRPHLAFFKHCIDLETKLSFVGDKNGLANARKMYESALTIYMHDRELWKDYCKLETEAGTSQSVSAVVWRARKTLDDTTGFEY</sequence>
<dbReference type="STRING" id="29655.A0A0K9PD95"/>
<evidence type="ECO:0000313" key="9">
    <source>
        <dbReference type="Proteomes" id="UP000036987"/>
    </source>
</evidence>
<dbReference type="OrthoDB" id="28112at2759"/>
<evidence type="ECO:0000259" key="7">
    <source>
        <dbReference type="Pfam" id="PF24892"/>
    </source>
</evidence>
<dbReference type="EMBL" id="LFYR01000932">
    <property type="protein sequence ID" value="KMZ67033.1"/>
    <property type="molecule type" value="Genomic_DNA"/>
</dbReference>
<dbReference type="OMA" id="CKQWNAK"/>
<keyword evidence="3" id="KW-0698">rRNA processing</keyword>
<dbReference type="PANTHER" id="PTHR23271">
    <property type="entry name" value="HEPATOCELLULAR CARCINOMA-ASSOCIATED ANTIGEN 66"/>
    <property type="match status" value="1"/>
</dbReference>
<dbReference type="GO" id="GO:0032040">
    <property type="term" value="C:small-subunit processome"/>
    <property type="evidence" value="ECO:0000318"/>
    <property type="project" value="GO_Central"/>
</dbReference>
<dbReference type="InterPro" id="IPR013949">
    <property type="entry name" value="Utp6"/>
</dbReference>
<dbReference type="Proteomes" id="UP000036987">
    <property type="component" value="Unassembled WGS sequence"/>
</dbReference>
<evidence type="ECO:0000256" key="1">
    <source>
        <dbReference type="ARBA" id="ARBA00004604"/>
    </source>
</evidence>
<evidence type="ECO:0000259" key="6">
    <source>
        <dbReference type="Pfam" id="PF08640"/>
    </source>
</evidence>
<dbReference type="AlphaFoldDB" id="A0A0K9PD95"/>
<protein>
    <submittedName>
        <fullName evidence="8">U3 small nucleolar RNA-associated protein-like protein</fullName>
    </submittedName>
</protein>
<comment type="caution">
    <text evidence="8">The sequence shown here is derived from an EMBL/GenBank/DDBJ whole genome shotgun (WGS) entry which is preliminary data.</text>
</comment>
<dbReference type="SUPFAM" id="SSF48452">
    <property type="entry name" value="TPR-like"/>
    <property type="match status" value="2"/>
</dbReference>
<dbReference type="InterPro" id="IPR003107">
    <property type="entry name" value="HAT"/>
</dbReference>
<dbReference type="InterPro" id="IPR011990">
    <property type="entry name" value="TPR-like_helical_dom_sf"/>
</dbReference>
<feature type="domain" description="U3 small nucleolar RNA-associated protein 6 N-terminal" evidence="6">
    <location>
        <begin position="9"/>
        <end position="77"/>
    </location>
</feature>
<dbReference type="Gene3D" id="1.25.40.10">
    <property type="entry name" value="Tetratricopeptide repeat domain"/>
    <property type="match status" value="2"/>
</dbReference>
<proteinExistence type="inferred from homology"/>
<dbReference type="GO" id="GO:0030515">
    <property type="term" value="F:snoRNA binding"/>
    <property type="evidence" value="ECO:0000318"/>
    <property type="project" value="GO_Central"/>
</dbReference>
<reference evidence="9" key="1">
    <citation type="journal article" date="2016" name="Nature">
        <title>The genome of the seagrass Zostera marina reveals angiosperm adaptation to the sea.</title>
        <authorList>
            <person name="Olsen J.L."/>
            <person name="Rouze P."/>
            <person name="Verhelst B."/>
            <person name="Lin Y.-C."/>
            <person name="Bayer T."/>
            <person name="Collen J."/>
            <person name="Dattolo E."/>
            <person name="De Paoli E."/>
            <person name="Dittami S."/>
            <person name="Maumus F."/>
            <person name="Michel G."/>
            <person name="Kersting A."/>
            <person name="Lauritano C."/>
            <person name="Lohaus R."/>
            <person name="Toepel M."/>
            <person name="Tonon T."/>
            <person name="Vanneste K."/>
            <person name="Amirebrahimi M."/>
            <person name="Brakel J."/>
            <person name="Bostroem C."/>
            <person name="Chovatia M."/>
            <person name="Grimwood J."/>
            <person name="Jenkins J.W."/>
            <person name="Jueterbock A."/>
            <person name="Mraz A."/>
            <person name="Stam W.T."/>
            <person name="Tice H."/>
            <person name="Bornberg-Bauer E."/>
            <person name="Green P.J."/>
            <person name="Pearson G.A."/>
            <person name="Procaccini G."/>
            <person name="Duarte C.M."/>
            <person name="Schmutz J."/>
            <person name="Reusch T.B.H."/>
            <person name="Van de Peer Y."/>
        </authorList>
    </citation>
    <scope>NUCLEOTIDE SEQUENCE [LARGE SCALE GENOMIC DNA]</scope>
    <source>
        <strain evidence="9">cv. Finnish</strain>
    </source>
</reference>
<comment type="subcellular location">
    <subcellularLocation>
        <location evidence="1">Nucleus</location>
        <location evidence="1">Nucleolus</location>
    </subcellularLocation>
</comment>
<keyword evidence="4" id="KW-0677">Repeat</keyword>